<dbReference type="Proteomes" id="UP000243739">
    <property type="component" value="Unassembled WGS sequence"/>
</dbReference>
<name>A0A1D2YTP0_9BACI</name>
<dbReference type="GO" id="GO:0016787">
    <property type="term" value="F:hydrolase activity"/>
    <property type="evidence" value="ECO:0007669"/>
    <property type="project" value="UniProtKB-ARBA"/>
</dbReference>
<evidence type="ECO:0000313" key="3">
    <source>
        <dbReference type="Proteomes" id="UP000243739"/>
    </source>
</evidence>
<evidence type="ECO:0000256" key="1">
    <source>
        <dbReference type="SAM" id="Phobius"/>
    </source>
</evidence>
<organism evidence="2 3">
    <name type="scientific">Vulcanibacillus modesticaldus</name>
    <dbReference type="NCBI Taxonomy" id="337097"/>
    <lineage>
        <taxon>Bacteria</taxon>
        <taxon>Bacillati</taxon>
        <taxon>Bacillota</taxon>
        <taxon>Bacilli</taxon>
        <taxon>Bacillales</taxon>
        <taxon>Bacillaceae</taxon>
        <taxon>Vulcanibacillus</taxon>
    </lineage>
</organism>
<dbReference type="AlphaFoldDB" id="A0A1D2YTP0"/>
<dbReference type="STRING" id="337097.BHF71_10310"/>
<dbReference type="InterPro" id="IPR002591">
    <property type="entry name" value="Phosphodiest/P_Trfase"/>
</dbReference>
<dbReference type="RefSeq" id="WP_069657124.1">
    <property type="nucleotide sequence ID" value="NZ_MIJF01000037.1"/>
</dbReference>
<dbReference type="SUPFAM" id="SSF53649">
    <property type="entry name" value="Alkaline phosphatase-like"/>
    <property type="match status" value="1"/>
</dbReference>
<protein>
    <submittedName>
        <fullName evidence="2">Phosphodiesterase</fullName>
    </submittedName>
</protein>
<dbReference type="InterPro" id="IPR017850">
    <property type="entry name" value="Alkaline_phosphatase_core_sf"/>
</dbReference>
<sequence length="534" mass="60677">MIKYWRWFLISLIFFSILIIGIGWLTPEQNEADLSRVKTLSSKQKNKKVIMIMIDSLMSKNIEQGIKDKELPAFQFLINKGQFHRNLVSSFPTMSVTIDSTLLTGTTPAKHHIPGLIWFSSEENRIINYGTGSKEILYDGINQVLTDSIVNLNQLHLNKKVSTVYEDLANLNLTSGSVNGLIYRGKIPHSITLPPWIYGLTSLPKKIKVYGPDFLSLGAFSNPLDNMKKLEDSLTKRKGFNNDYAVETLKYLIKNNRLPDFTYIYLPDMDQQIHKKGPNDTNSIKEVDKQLQSLLDSFGSWEKAIDNTIFIIIGDSGQSKVFSRWNDPIVPLYKILEKFNVLPSAEKITDENEIVLAVNERMAYIYLLQPYLRTTDVVNVLKKESKIDIIAWKENGWNHVLQGGTNKEMRFKKGKGFIDPYQQQWQITGDTEVLDINVNKEENSLSYGKYPNALSRLSGALYSHKGKFIVITVRPGYELVGDASPTHIGGGSHGSLHEVDSLVPLIITGTNQKPKYLRMEDLKPFILDLLKKTE</sequence>
<proteinExistence type="predicted"/>
<keyword evidence="1" id="KW-1133">Transmembrane helix</keyword>
<feature type="transmembrane region" description="Helical" evidence="1">
    <location>
        <begin position="7"/>
        <end position="26"/>
    </location>
</feature>
<keyword evidence="1" id="KW-0472">Membrane</keyword>
<dbReference type="PANTHER" id="PTHR10151:SF120">
    <property type="entry name" value="BIS(5'-ADENOSYL)-TRIPHOSPHATASE"/>
    <property type="match status" value="1"/>
</dbReference>
<comment type="caution">
    <text evidence="2">The sequence shown here is derived from an EMBL/GenBank/DDBJ whole genome shotgun (WGS) entry which is preliminary data.</text>
</comment>
<accession>A0A1D2YTP0</accession>
<reference evidence="2 3" key="1">
    <citation type="submission" date="2016-09" db="EMBL/GenBank/DDBJ databases">
        <title>Draft genome sequence for the type strain of Vulcanibacillus modesticaldus BR, a strictly anaerobic, moderately thermophilic, and nitrate-reducing bacterium from deep sea-hydrothermal vents of the Mid-Atlantic Ridge.</title>
        <authorList>
            <person name="Abin C.A."/>
            <person name="Hollibaugh J.T."/>
        </authorList>
    </citation>
    <scope>NUCLEOTIDE SEQUENCE [LARGE SCALE GENOMIC DNA]</scope>
    <source>
        <strain evidence="2 3">BR</strain>
    </source>
</reference>
<gene>
    <name evidence="2" type="ORF">BHF71_10310</name>
</gene>
<dbReference type="Gene3D" id="3.40.720.10">
    <property type="entry name" value="Alkaline Phosphatase, subunit A"/>
    <property type="match status" value="1"/>
</dbReference>
<keyword evidence="1" id="KW-0812">Transmembrane</keyword>
<keyword evidence="3" id="KW-1185">Reference proteome</keyword>
<dbReference type="OrthoDB" id="2381338at2"/>
<dbReference type="Pfam" id="PF01663">
    <property type="entry name" value="Phosphodiest"/>
    <property type="match status" value="1"/>
</dbReference>
<dbReference type="EMBL" id="MIJF01000037">
    <property type="protein sequence ID" value="OEF99015.1"/>
    <property type="molecule type" value="Genomic_DNA"/>
</dbReference>
<evidence type="ECO:0000313" key="2">
    <source>
        <dbReference type="EMBL" id="OEF99015.1"/>
    </source>
</evidence>
<dbReference type="PANTHER" id="PTHR10151">
    <property type="entry name" value="ECTONUCLEOTIDE PYROPHOSPHATASE/PHOSPHODIESTERASE"/>
    <property type="match status" value="1"/>
</dbReference>